<keyword evidence="2" id="KW-1185">Reference proteome</keyword>
<evidence type="ECO:0000313" key="1">
    <source>
        <dbReference type="EMBL" id="KAF2702589.1"/>
    </source>
</evidence>
<gene>
    <name evidence="1" type="ORF">K504DRAFT_508891</name>
</gene>
<dbReference type="Proteomes" id="UP000799428">
    <property type="component" value="Unassembled WGS sequence"/>
</dbReference>
<organism evidence="1 2">
    <name type="scientific">Pleomassaria siparia CBS 279.74</name>
    <dbReference type="NCBI Taxonomy" id="1314801"/>
    <lineage>
        <taxon>Eukaryota</taxon>
        <taxon>Fungi</taxon>
        <taxon>Dikarya</taxon>
        <taxon>Ascomycota</taxon>
        <taxon>Pezizomycotina</taxon>
        <taxon>Dothideomycetes</taxon>
        <taxon>Pleosporomycetidae</taxon>
        <taxon>Pleosporales</taxon>
        <taxon>Pleomassariaceae</taxon>
        <taxon>Pleomassaria</taxon>
    </lineage>
</organism>
<reference evidence="1" key="1">
    <citation type="journal article" date="2020" name="Stud. Mycol.">
        <title>101 Dothideomycetes genomes: a test case for predicting lifestyles and emergence of pathogens.</title>
        <authorList>
            <person name="Haridas S."/>
            <person name="Albert R."/>
            <person name="Binder M."/>
            <person name="Bloem J."/>
            <person name="Labutti K."/>
            <person name="Salamov A."/>
            <person name="Andreopoulos B."/>
            <person name="Baker S."/>
            <person name="Barry K."/>
            <person name="Bills G."/>
            <person name="Bluhm B."/>
            <person name="Cannon C."/>
            <person name="Castanera R."/>
            <person name="Culley D."/>
            <person name="Daum C."/>
            <person name="Ezra D."/>
            <person name="Gonzalez J."/>
            <person name="Henrissat B."/>
            <person name="Kuo A."/>
            <person name="Liang C."/>
            <person name="Lipzen A."/>
            <person name="Lutzoni F."/>
            <person name="Magnuson J."/>
            <person name="Mondo S."/>
            <person name="Nolan M."/>
            <person name="Ohm R."/>
            <person name="Pangilinan J."/>
            <person name="Park H.-J."/>
            <person name="Ramirez L."/>
            <person name="Alfaro M."/>
            <person name="Sun H."/>
            <person name="Tritt A."/>
            <person name="Yoshinaga Y."/>
            <person name="Zwiers L.-H."/>
            <person name="Turgeon B."/>
            <person name="Goodwin S."/>
            <person name="Spatafora J."/>
            <person name="Crous P."/>
            <person name="Grigoriev I."/>
        </authorList>
    </citation>
    <scope>NUCLEOTIDE SEQUENCE</scope>
    <source>
        <strain evidence="1">CBS 279.74</strain>
    </source>
</reference>
<name>A0A6G1JPP3_9PLEO</name>
<protein>
    <submittedName>
        <fullName evidence="1">Uncharacterized protein</fullName>
    </submittedName>
</protein>
<proteinExistence type="predicted"/>
<dbReference type="AlphaFoldDB" id="A0A6G1JPP3"/>
<accession>A0A6G1JPP3</accession>
<evidence type="ECO:0000313" key="2">
    <source>
        <dbReference type="Proteomes" id="UP000799428"/>
    </source>
</evidence>
<dbReference type="EMBL" id="MU005803">
    <property type="protein sequence ID" value="KAF2702589.1"/>
    <property type="molecule type" value="Genomic_DNA"/>
</dbReference>
<sequence length="173" mass="19133">MPPHKGVKRLPIAKLADVDWSLVCLQLCTLILQPLARGKLGEFLNCGQVSCEIVRLPELVLLGVHGYKGQGGDKSKLKVAGNQGLLDERQPELVAEPFEVVKVPSHVFGTDLRIAVVAVNYVLLDGGPRMLLPQVYLKCGWLREVVDVELEEEGKHLAQRQAMLKVERLVVNQ</sequence>